<dbReference type="GO" id="GO:0016126">
    <property type="term" value="P:sterol biosynthetic process"/>
    <property type="evidence" value="ECO:0007669"/>
    <property type="project" value="UniProtKB-UniRule"/>
</dbReference>
<organism evidence="2 3">
    <name type="scientific">Coptis chinensis</name>
    <dbReference type="NCBI Taxonomy" id="261450"/>
    <lineage>
        <taxon>Eukaryota</taxon>
        <taxon>Viridiplantae</taxon>
        <taxon>Streptophyta</taxon>
        <taxon>Embryophyta</taxon>
        <taxon>Tracheophyta</taxon>
        <taxon>Spermatophyta</taxon>
        <taxon>Magnoliopsida</taxon>
        <taxon>Ranunculales</taxon>
        <taxon>Ranunculaceae</taxon>
        <taxon>Coptidoideae</taxon>
        <taxon>Coptis</taxon>
    </lineage>
</organism>
<accession>A0A835J0B5</accession>
<comment type="cofactor">
    <cofactor evidence="1">
        <name>FAD</name>
        <dbReference type="ChEBI" id="CHEBI:57692"/>
    </cofactor>
</comment>
<dbReference type="Gene3D" id="3.50.50.60">
    <property type="entry name" value="FAD/NAD(P)-binding domain"/>
    <property type="match status" value="2"/>
</dbReference>
<dbReference type="OrthoDB" id="1678617at2759"/>
<comment type="subcellular location">
    <subcellularLocation>
        <location evidence="1">Membrane</location>
        <topology evidence="1">Multi-pass membrane protein</topology>
    </subcellularLocation>
</comment>
<dbReference type="GO" id="GO:0004506">
    <property type="term" value="F:squalene monooxygenase activity"/>
    <property type="evidence" value="ECO:0007669"/>
    <property type="project" value="UniProtKB-UniRule"/>
</dbReference>
<comment type="caution">
    <text evidence="2">The sequence shown here is derived from an EMBL/GenBank/DDBJ whole genome shotgun (WGS) entry which is preliminary data.</text>
</comment>
<gene>
    <name evidence="2" type="ORF">IFM89_038794</name>
</gene>
<dbReference type="InterPro" id="IPR040125">
    <property type="entry name" value="Squalene_monox"/>
</dbReference>
<keyword evidence="1" id="KW-0274">FAD</keyword>
<keyword evidence="3" id="KW-1185">Reference proteome</keyword>
<dbReference type="GO" id="GO:0016020">
    <property type="term" value="C:membrane"/>
    <property type="evidence" value="ECO:0007669"/>
    <property type="project" value="UniProtKB-SubCell"/>
</dbReference>
<dbReference type="GO" id="GO:0005783">
    <property type="term" value="C:endoplasmic reticulum"/>
    <property type="evidence" value="ECO:0007669"/>
    <property type="project" value="TreeGrafter"/>
</dbReference>
<dbReference type="SUPFAM" id="SSF51905">
    <property type="entry name" value="FAD/NAD(P)-binding domain"/>
    <property type="match status" value="1"/>
</dbReference>
<dbReference type="EMBL" id="JADFTS010000001">
    <property type="protein sequence ID" value="KAF9626699.1"/>
    <property type="molecule type" value="Genomic_DNA"/>
</dbReference>
<dbReference type="PANTHER" id="PTHR10835:SF0">
    <property type="entry name" value="SQUALENE MONOOXYGENASE"/>
    <property type="match status" value="1"/>
</dbReference>
<comment type="catalytic activity">
    <reaction evidence="1">
        <text>squalene + reduced [NADPH--hemoprotein reductase] + O2 = (S)-2,3-epoxysqualene + oxidized [NADPH--hemoprotein reductase] + H2O + H(+)</text>
        <dbReference type="Rhea" id="RHEA:25282"/>
        <dbReference type="Rhea" id="RHEA-COMP:11964"/>
        <dbReference type="Rhea" id="RHEA-COMP:11965"/>
        <dbReference type="ChEBI" id="CHEBI:15377"/>
        <dbReference type="ChEBI" id="CHEBI:15378"/>
        <dbReference type="ChEBI" id="CHEBI:15379"/>
        <dbReference type="ChEBI" id="CHEBI:15440"/>
        <dbReference type="ChEBI" id="CHEBI:15441"/>
        <dbReference type="ChEBI" id="CHEBI:57618"/>
        <dbReference type="ChEBI" id="CHEBI:58210"/>
        <dbReference type="EC" id="1.14.14.17"/>
    </reaction>
</comment>
<dbReference type="Proteomes" id="UP000631114">
    <property type="component" value="Unassembled WGS sequence"/>
</dbReference>
<evidence type="ECO:0000313" key="3">
    <source>
        <dbReference type="Proteomes" id="UP000631114"/>
    </source>
</evidence>
<comment type="similarity">
    <text evidence="1">Belongs to the squalene monooxygenase family.</text>
</comment>
<dbReference type="GO" id="GO:0050660">
    <property type="term" value="F:flavin adenine dinucleotide binding"/>
    <property type="evidence" value="ECO:0007669"/>
    <property type="project" value="UniProtKB-UniRule"/>
</dbReference>
<dbReference type="InterPro" id="IPR036188">
    <property type="entry name" value="FAD/NAD-bd_sf"/>
</dbReference>
<protein>
    <recommendedName>
        <fullName evidence="1">Squalene monooxygenase</fullName>
        <ecNumber evidence="1">1.14.14.17</ecNumber>
    </recommendedName>
</protein>
<dbReference type="PANTHER" id="PTHR10835">
    <property type="entry name" value="SQUALENE MONOOXYGENASE"/>
    <property type="match status" value="1"/>
</dbReference>
<reference evidence="2 3" key="1">
    <citation type="submission" date="2020-10" db="EMBL/GenBank/DDBJ databases">
        <title>The Coptis chinensis genome and diversification of protoberbering-type alkaloids.</title>
        <authorList>
            <person name="Wang B."/>
            <person name="Shu S."/>
            <person name="Song C."/>
            <person name="Liu Y."/>
        </authorList>
    </citation>
    <scope>NUCLEOTIDE SEQUENCE [LARGE SCALE GENOMIC DNA]</scope>
    <source>
        <strain evidence="2">HL-2020</strain>
        <tissue evidence="2">Leaf</tissue>
    </source>
</reference>
<keyword evidence="1" id="KW-0285">Flavoprotein</keyword>
<evidence type="ECO:0000256" key="1">
    <source>
        <dbReference type="RuleBase" id="RU367121"/>
    </source>
</evidence>
<dbReference type="AlphaFoldDB" id="A0A835J0B5"/>
<evidence type="ECO:0000313" key="2">
    <source>
        <dbReference type="EMBL" id="KAF9626699.1"/>
    </source>
</evidence>
<name>A0A835J0B5_9MAGN</name>
<dbReference type="Gene3D" id="3.30.410.40">
    <property type="match status" value="1"/>
</dbReference>
<dbReference type="EC" id="1.14.14.17" evidence="1"/>
<sequence length="256" mass="28673">MDTRRISNNINSERCKQLANRIFFIRRCVANGRGRVLGGSSAINAGFYSRADDDFFKQLGFKLNLDLVNSDGLLEANVTPYNGFNLHHVVGTKIGESTFDGLGRRHSAADLLNHARPSNIMVALHASVERILFNTLSSNSGTPILSFQQTSCITFLYYSFDGRRVLMIERDLSEPDKIVGELLQPGGYLKLIEPSLQDCVKEIDAQRVLGYALSKDGQDTRLSYPLEKFHSDVVGRSFHNGRFIQRMREKAASLPK</sequence>
<proteinExistence type="inferred from homology"/>
<dbReference type="UniPathway" id="UPA00767">
    <property type="reaction ID" value="UER00752"/>
</dbReference>
<keyword evidence="1" id="KW-0560">Oxidoreductase</keyword>
<comment type="function">
    <text evidence="1">Catalyzes the stereospecific oxidation of squalene to (S)-2,3-epoxysqualene, and is considered to be a rate-limiting enzyme in steroid biosynthesis.</text>
</comment>